<name>A0ACD4DM87_9NOCA</name>
<organism evidence="1 2">
    <name type="scientific">Rhodococcus sacchari</name>
    <dbReference type="NCBI Taxonomy" id="2962047"/>
    <lineage>
        <taxon>Bacteria</taxon>
        <taxon>Bacillati</taxon>
        <taxon>Actinomycetota</taxon>
        <taxon>Actinomycetes</taxon>
        <taxon>Mycobacteriales</taxon>
        <taxon>Nocardiaceae</taxon>
        <taxon>Rhodococcus</taxon>
    </lineage>
</organism>
<gene>
    <name evidence="1" type="ORF">OED52_00360</name>
</gene>
<dbReference type="Proteomes" id="UP001156484">
    <property type="component" value="Chromosome"/>
</dbReference>
<evidence type="ECO:0000313" key="1">
    <source>
        <dbReference type="EMBL" id="UYP21155.1"/>
    </source>
</evidence>
<accession>A0ACD4DM87</accession>
<sequence>MNIAAQAATVEATVAHTFFIIVTAAPNSSRAVPPQELSVRRMTHL</sequence>
<keyword evidence="2" id="KW-1185">Reference proteome</keyword>
<reference evidence="1" key="1">
    <citation type="submission" date="2022-10" db="EMBL/GenBank/DDBJ databases">
        <title>Rhodococcus ferula Z13 complete genome.</title>
        <authorList>
            <person name="Long X."/>
            <person name="Zang M."/>
        </authorList>
    </citation>
    <scope>NUCLEOTIDE SEQUENCE</scope>
    <source>
        <strain evidence="1">Z13</strain>
    </source>
</reference>
<evidence type="ECO:0000313" key="2">
    <source>
        <dbReference type="Proteomes" id="UP001156484"/>
    </source>
</evidence>
<proteinExistence type="predicted"/>
<protein>
    <submittedName>
        <fullName evidence="1">Uncharacterized protein</fullName>
    </submittedName>
</protein>
<dbReference type="EMBL" id="CP107551">
    <property type="protein sequence ID" value="UYP21155.1"/>
    <property type="molecule type" value="Genomic_DNA"/>
</dbReference>